<gene>
    <name evidence="5" type="primary">109542881</name>
    <name evidence="4" type="ORF">YQE_10743</name>
</gene>
<dbReference type="InterPro" id="IPR002833">
    <property type="entry name" value="PTH2"/>
</dbReference>
<dbReference type="CDD" id="cd02429">
    <property type="entry name" value="PTH2_like"/>
    <property type="match status" value="1"/>
</dbReference>
<dbReference type="EnsemblMetazoa" id="XM_019912331.1">
    <property type="protein sequence ID" value="XP_019767890.1"/>
    <property type="gene ID" value="LOC109542881"/>
</dbReference>
<evidence type="ECO:0000256" key="2">
    <source>
        <dbReference type="ARBA" id="ARBA00022801"/>
    </source>
</evidence>
<keyword evidence="2" id="KW-0378">Hydrolase</keyword>
<evidence type="ECO:0000313" key="5">
    <source>
        <dbReference type="EnsemblMetazoa" id="XP_019767890.1"/>
    </source>
</evidence>
<dbReference type="KEGG" id="dpa:109542881"/>
<dbReference type="Gene3D" id="3.40.1490.10">
    <property type="entry name" value="Bit1"/>
    <property type="match status" value="1"/>
</dbReference>
<name>N6TTT3_DENPD</name>
<dbReference type="PANTHER" id="PTHR46194">
    <property type="entry name" value="PEPTIDYL-TRNA HYDROLASE PTRHD1-RELATED"/>
    <property type="match status" value="1"/>
</dbReference>
<dbReference type="HOGENOM" id="CLU_119261_1_1_1"/>
<evidence type="ECO:0000256" key="1">
    <source>
        <dbReference type="ARBA" id="ARBA00013260"/>
    </source>
</evidence>
<protein>
    <recommendedName>
        <fullName evidence="1">peptidyl-tRNA hydrolase</fullName>
        <ecNumber evidence="1">3.1.1.29</ecNumber>
    </recommendedName>
</protein>
<proteinExistence type="predicted"/>
<dbReference type="InterPro" id="IPR023476">
    <property type="entry name" value="Pep_tRNA_hydro_II_dom_sf"/>
</dbReference>
<evidence type="ECO:0000313" key="4">
    <source>
        <dbReference type="EMBL" id="ENN72645.1"/>
    </source>
</evidence>
<dbReference type="GO" id="GO:0004045">
    <property type="term" value="F:peptidyl-tRNA hydrolase activity"/>
    <property type="evidence" value="ECO:0007669"/>
    <property type="project" value="UniProtKB-EC"/>
</dbReference>
<evidence type="ECO:0000313" key="6">
    <source>
        <dbReference type="Proteomes" id="UP000019118"/>
    </source>
</evidence>
<dbReference type="OMA" id="AIIAQCC"/>
<accession>N6TTT3</accession>
<dbReference type="Pfam" id="PF01981">
    <property type="entry name" value="PTH2"/>
    <property type="match status" value="1"/>
</dbReference>
<dbReference type="EC" id="3.1.1.29" evidence="1"/>
<sequence length="119" mass="13816">MSIIVQYVVIRGDLLKELKWPVGALIAQACHAVTAVTHIFYEDEQTKLYLQDLDNMHKIVLEAPDEQSIISLKNTLEEKGISHKTWIEQPENIATCIAVKPYPKEEIQRYFKKFKLFKT</sequence>
<dbReference type="Proteomes" id="UP000019118">
    <property type="component" value="Unassembled WGS sequence"/>
</dbReference>
<organism evidence="4">
    <name type="scientific">Dendroctonus ponderosae</name>
    <name type="common">Mountain pine beetle</name>
    <dbReference type="NCBI Taxonomy" id="77166"/>
    <lineage>
        <taxon>Eukaryota</taxon>
        <taxon>Metazoa</taxon>
        <taxon>Ecdysozoa</taxon>
        <taxon>Arthropoda</taxon>
        <taxon>Hexapoda</taxon>
        <taxon>Insecta</taxon>
        <taxon>Pterygota</taxon>
        <taxon>Neoptera</taxon>
        <taxon>Endopterygota</taxon>
        <taxon>Coleoptera</taxon>
        <taxon>Polyphaga</taxon>
        <taxon>Cucujiformia</taxon>
        <taxon>Curculionidae</taxon>
        <taxon>Scolytinae</taxon>
        <taxon>Dendroctonus</taxon>
    </lineage>
</organism>
<dbReference type="InterPro" id="IPR042237">
    <property type="entry name" value="PTRHD1"/>
</dbReference>
<comment type="catalytic activity">
    <reaction evidence="3">
        <text>an N-acyl-L-alpha-aminoacyl-tRNA + H2O = an N-acyl-L-amino acid + a tRNA + H(+)</text>
        <dbReference type="Rhea" id="RHEA:54448"/>
        <dbReference type="Rhea" id="RHEA-COMP:10123"/>
        <dbReference type="Rhea" id="RHEA-COMP:13883"/>
        <dbReference type="ChEBI" id="CHEBI:15377"/>
        <dbReference type="ChEBI" id="CHEBI:15378"/>
        <dbReference type="ChEBI" id="CHEBI:59874"/>
        <dbReference type="ChEBI" id="CHEBI:78442"/>
        <dbReference type="ChEBI" id="CHEBI:138191"/>
        <dbReference type="EC" id="3.1.1.29"/>
    </reaction>
</comment>
<reference evidence="5" key="2">
    <citation type="submission" date="2024-08" db="UniProtKB">
        <authorList>
            <consortium name="EnsemblMetazoa"/>
        </authorList>
    </citation>
    <scope>IDENTIFICATION</scope>
</reference>
<dbReference type="SUPFAM" id="SSF102462">
    <property type="entry name" value="Peptidyl-tRNA hydrolase II"/>
    <property type="match status" value="1"/>
</dbReference>
<dbReference type="PANTHER" id="PTHR46194:SF1">
    <property type="entry name" value="PEPTIDYL-TRNA HYDROLASE PTRHD1-RELATED"/>
    <property type="match status" value="1"/>
</dbReference>
<keyword evidence="6" id="KW-1185">Reference proteome</keyword>
<dbReference type="EMBL" id="KB741213">
    <property type="protein sequence ID" value="ENN72645.1"/>
    <property type="molecule type" value="Genomic_DNA"/>
</dbReference>
<dbReference type="AlphaFoldDB" id="N6TTT3"/>
<reference evidence="4 6" key="1">
    <citation type="journal article" date="2013" name="Genome Biol.">
        <title>Draft genome of the mountain pine beetle, Dendroctonus ponderosae Hopkins, a major forest pest.</title>
        <authorList>
            <person name="Keeling C.I."/>
            <person name="Yuen M.M."/>
            <person name="Liao N.Y."/>
            <person name="Docking T.R."/>
            <person name="Chan S.K."/>
            <person name="Taylor G.A."/>
            <person name="Palmquist D.L."/>
            <person name="Jackman S.D."/>
            <person name="Nguyen A."/>
            <person name="Li M."/>
            <person name="Henderson H."/>
            <person name="Janes J.K."/>
            <person name="Zhao Y."/>
            <person name="Pandoh P."/>
            <person name="Moore R."/>
            <person name="Sperling F.A."/>
            <person name="Huber D.P."/>
            <person name="Birol I."/>
            <person name="Jones S.J."/>
            <person name="Bohlmann J."/>
        </authorList>
    </citation>
    <scope>NUCLEOTIDE SEQUENCE</scope>
</reference>
<evidence type="ECO:0000256" key="3">
    <source>
        <dbReference type="ARBA" id="ARBA00048707"/>
    </source>
</evidence>
<dbReference type="OrthoDB" id="201213at2759"/>
<feature type="non-terminal residue" evidence="4">
    <location>
        <position position="1"/>
    </location>
</feature>